<comment type="caution">
    <text evidence="5">The sequence shown here is derived from an EMBL/GenBank/DDBJ whole genome shotgun (WGS) entry which is preliminary data.</text>
</comment>
<feature type="domain" description="Amino acid permease N-terminal" evidence="4">
    <location>
        <begin position="145"/>
        <end position="187"/>
    </location>
</feature>
<name>A0A8J2PM78_9HEXA</name>
<feature type="non-terminal residue" evidence="5">
    <location>
        <position position="192"/>
    </location>
</feature>
<sequence length="192" mass="21174">MDLESLKDRRNRFQVNRVDSVAAGHHCSQNGSGVNGTSNATLVGFKEFAQGDRNDGAGAEYIYTSPMGKEEPERKSSMSDRKGKKVSTSRNTTSFDIPEGPDVEGGSDCDSPARLISTHNAMEHSGGNTVTNAGHPYSHTNSTTYDTKYAKSFRHFTREALPRMDNYRNMMSIQAAYRPTLDELHDMSLDGK</sequence>
<dbReference type="Pfam" id="PF08403">
    <property type="entry name" value="AA_permease_N"/>
    <property type="match status" value="1"/>
</dbReference>
<dbReference type="GO" id="GO:0005886">
    <property type="term" value="C:plasma membrane"/>
    <property type="evidence" value="ECO:0007669"/>
    <property type="project" value="UniProtKB-SubCell"/>
</dbReference>
<organism evidence="5 6">
    <name type="scientific">Allacma fusca</name>
    <dbReference type="NCBI Taxonomy" id="39272"/>
    <lineage>
        <taxon>Eukaryota</taxon>
        <taxon>Metazoa</taxon>
        <taxon>Ecdysozoa</taxon>
        <taxon>Arthropoda</taxon>
        <taxon>Hexapoda</taxon>
        <taxon>Collembola</taxon>
        <taxon>Symphypleona</taxon>
        <taxon>Sminthuridae</taxon>
        <taxon>Allacma</taxon>
    </lineage>
</organism>
<keyword evidence="6" id="KW-1185">Reference proteome</keyword>
<feature type="region of interest" description="Disordered" evidence="3">
    <location>
        <begin position="51"/>
        <end position="107"/>
    </location>
</feature>
<gene>
    <name evidence="5" type="ORF">AFUS01_LOCUS36191</name>
</gene>
<evidence type="ECO:0000313" key="5">
    <source>
        <dbReference type="EMBL" id="CAG7826123.1"/>
    </source>
</evidence>
<evidence type="ECO:0000256" key="1">
    <source>
        <dbReference type="ARBA" id="ARBA00004651"/>
    </source>
</evidence>
<evidence type="ECO:0000256" key="3">
    <source>
        <dbReference type="SAM" id="MobiDB-lite"/>
    </source>
</evidence>
<dbReference type="OrthoDB" id="2020542at2759"/>
<protein>
    <recommendedName>
        <fullName evidence="4">Amino acid permease N-terminal domain-containing protein</fullName>
    </recommendedName>
</protein>
<comment type="subcellular location">
    <subcellularLocation>
        <location evidence="1">Cell membrane</location>
        <topology evidence="1">Multi-pass membrane protein</topology>
    </subcellularLocation>
</comment>
<dbReference type="AlphaFoldDB" id="A0A8J2PM78"/>
<evidence type="ECO:0000256" key="2">
    <source>
        <dbReference type="ARBA" id="ARBA00022448"/>
    </source>
</evidence>
<reference evidence="5" key="1">
    <citation type="submission" date="2021-06" db="EMBL/GenBank/DDBJ databases">
        <authorList>
            <person name="Hodson N. C."/>
            <person name="Mongue J. A."/>
            <person name="Jaron S. K."/>
        </authorList>
    </citation>
    <scope>NUCLEOTIDE SEQUENCE</scope>
</reference>
<accession>A0A8J2PM78</accession>
<dbReference type="InterPro" id="IPR013612">
    <property type="entry name" value="AA_permease_N"/>
</dbReference>
<dbReference type="EMBL" id="CAJVCH010538725">
    <property type="protein sequence ID" value="CAG7826123.1"/>
    <property type="molecule type" value="Genomic_DNA"/>
</dbReference>
<keyword evidence="2" id="KW-0813">Transport</keyword>
<dbReference type="Proteomes" id="UP000708208">
    <property type="component" value="Unassembled WGS sequence"/>
</dbReference>
<proteinExistence type="predicted"/>
<evidence type="ECO:0000259" key="4">
    <source>
        <dbReference type="Pfam" id="PF08403"/>
    </source>
</evidence>
<feature type="compositionally biased region" description="Basic and acidic residues" evidence="3">
    <location>
        <begin position="68"/>
        <end position="81"/>
    </location>
</feature>
<evidence type="ECO:0000313" key="6">
    <source>
        <dbReference type="Proteomes" id="UP000708208"/>
    </source>
</evidence>